<keyword evidence="1" id="KW-0812">Transmembrane</keyword>
<dbReference type="InterPro" id="IPR018750">
    <property type="entry name" value="DUF2306_membrane"/>
</dbReference>
<proteinExistence type="predicted"/>
<feature type="transmembrane region" description="Helical" evidence="1">
    <location>
        <begin position="125"/>
        <end position="141"/>
    </location>
</feature>
<evidence type="ECO:0000256" key="1">
    <source>
        <dbReference type="SAM" id="Phobius"/>
    </source>
</evidence>
<evidence type="ECO:0000313" key="2">
    <source>
        <dbReference type="EMBL" id="GAA4269382.1"/>
    </source>
</evidence>
<keyword evidence="1" id="KW-0472">Membrane</keyword>
<gene>
    <name evidence="2" type="ORF">GCM10022257_14830</name>
</gene>
<name>A0ABP8EAY3_9FLAO</name>
<feature type="transmembrane region" description="Helical" evidence="1">
    <location>
        <begin position="92"/>
        <end position="113"/>
    </location>
</feature>
<organism evidence="2 3">
    <name type="scientific">Hyunsoonleella aestuarii</name>
    <dbReference type="NCBI Taxonomy" id="912802"/>
    <lineage>
        <taxon>Bacteria</taxon>
        <taxon>Pseudomonadati</taxon>
        <taxon>Bacteroidota</taxon>
        <taxon>Flavobacteriia</taxon>
        <taxon>Flavobacteriales</taxon>
        <taxon>Flavobacteriaceae</taxon>
    </lineage>
</organism>
<comment type="caution">
    <text evidence="2">The sequence shown here is derived from an EMBL/GenBank/DDBJ whole genome shotgun (WGS) entry which is preliminary data.</text>
</comment>
<evidence type="ECO:0000313" key="3">
    <source>
        <dbReference type="Proteomes" id="UP001500027"/>
    </source>
</evidence>
<dbReference type="Proteomes" id="UP001500027">
    <property type="component" value="Unassembled WGS sequence"/>
</dbReference>
<sequence>MFIFTNALRYFIFTEEAYAAYFWPRVNWVFPHVVCVIIALLAGPFQFSNRLRAKYLKWHKRSRYLYLIAILFGAIAGIGLSLTSQVNLTYKFGLFFLAIAWLLNSGMALICILKRKIEQHREWMIRSYVVTFAFVFFRLFADIFTTMKLLKEQTSMAL</sequence>
<evidence type="ECO:0008006" key="4">
    <source>
        <dbReference type="Google" id="ProtNLM"/>
    </source>
</evidence>
<keyword evidence="1" id="KW-1133">Transmembrane helix</keyword>
<protein>
    <recommendedName>
        <fullName evidence="4">DUF2306 domain-containing protein</fullName>
    </recommendedName>
</protein>
<dbReference type="Pfam" id="PF10067">
    <property type="entry name" value="DUF2306"/>
    <property type="match status" value="1"/>
</dbReference>
<reference evidence="3" key="1">
    <citation type="journal article" date="2019" name="Int. J. Syst. Evol. Microbiol.">
        <title>The Global Catalogue of Microorganisms (GCM) 10K type strain sequencing project: providing services to taxonomists for standard genome sequencing and annotation.</title>
        <authorList>
            <consortium name="The Broad Institute Genomics Platform"/>
            <consortium name="The Broad Institute Genome Sequencing Center for Infectious Disease"/>
            <person name="Wu L."/>
            <person name="Ma J."/>
        </authorList>
    </citation>
    <scope>NUCLEOTIDE SEQUENCE [LARGE SCALE GENOMIC DNA]</scope>
    <source>
        <strain evidence="3">JCM 17452</strain>
    </source>
</reference>
<dbReference type="EMBL" id="BAABAV010000001">
    <property type="protein sequence ID" value="GAA4269382.1"/>
    <property type="molecule type" value="Genomic_DNA"/>
</dbReference>
<accession>A0ABP8EAY3</accession>
<keyword evidence="3" id="KW-1185">Reference proteome</keyword>
<feature type="transmembrane region" description="Helical" evidence="1">
    <location>
        <begin position="64"/>
        <end position="86"/>
    </location>
</feature>
<feature type="transmembrane region" description="Helical" evidence="1">
    <location>
        <begin position="26"/>
        <end position="43"/>
    </location>
</feature>
<dbReference type="RefSeq" id="WP_139000708.1">
    <property type="nucleotide sequence ID" value="NZ_BAABAV010000001.1"/>
</dbReference>